<organism evidence="2 3">
    <name type="scientific">Triparma retinervis</name>
    <dbReference type="NCBI Taxonomy" id="2557542"/>
    <lineage>
        <taxon>Eukaryota</taxon>
        <taxon>Sar</taxon>
        <taxon>Stramenopiles</taxon>
        <taxon>Ochrophyta</taxon>
        <taxon>Bolidophyceae</taxon>
        <taxon>Parmales</taxon>
        <taxon>Triparmaceae</taxon>
        <taxon>Triparma</taxon>
    </lineage>
</organism>
<feature type="compositionally biased region" description="Basic residues" evidence="1">
    <location>
        <begin position="358"/>
        <end position="368"/>
    </location>
</feature>
<sequence>ELEDAESPPGSPPKSPGASYVYRKEKSLIDIVSETNPVPVWEGSVYKKRRIRGGWVCVHFVVAATCRVEGDHKEVQLSFNYRDHFHDPLQLKMRGHIDEILNWSPDDINSLPVSGCGLIIACVTDDGRHKKYEICCSSEEEREVLKMTFEESEHLIRNEIQGEHLTAMDKSERSASAAAEKQKALIEAGIQGLEELIELHEKVKDGAKSLDEGGQKTLAEDVQCLAASVQMFKSIDRHLKTSTKDGASLSTKKLEKFVVIIHEALDTVENVKEFKDDQVVLASHFLSNQHRQPLNHSLATAVLAIQDLQFGMSDREAFMKERKMALALSQHLLGEETDALPPGVSDDMRCNVTPPSGRAKKSLKKKWKYTPQNRRGSTIRDRDSIIYGDERDSRTSSIGEDEGGYDSKMTSQQLRELNNRKFQRRATGRFDEDERRSSIDD</sequence>
<feature type="compositionally biased region" description="Basic and acidic residues" evidence="1">
    <location>
        <begin position="428"/>
        <end position="441"/>
    </location>
</feature>
<feature type="non-terminal residue" evidence="2">
    <location>
        <position position="1"/>
    </location>
</feature>
<dbReference type="AlphaFoldDB" id="A0A9W7AGM6"/>
<accession>A0A9W7AGM6</accession>
<feature type="region of interest" description="Disordered" evidence="1">
    <location>
        <begin position="338"/>
        <end position="441"/>
    </location>
</feature>
<name>A0A9W7AGM6_9STRA</name>
<protein>
    <submittedName>
        <fullName evidence="2">Uncharacterized protein</fullName>
    </submittedName>
</protein>
<reference evidence="2" key="1">
    <citation type="submission" date="2022-07" db="EMBL/GenBank/DDBJ databases">
        <title>Genome analysis of Parmales, a sister group of diatoms, reveals the evolutionary specialization of diatoms from phago-mixotrophs to photoautotrophs.</title>
        <authorList>
            <person name="Ban H."/>
            <person name="Sato S."/>
            <person name="Yoshikawa S."/>
            <person name="Kazumasa Y."/>
            <person name="Nakamura Y."/>
            <person name="Ichinomiya M."/>
            <person name="Saitoh K."/>
            <person name="Sato N."/>
            <person name="Blanc-Mathieu R."/>
            <person name="Endo H."/>
            <person name="Kuwata A."/>
            <person name="Ogata H."/>
        </authorList>
    </citation>
    <scope>NUCLEOTIDE SEQUENCE</scope>
</reference>
<evidence type="ECO:0000256" key="1">
    <source>
        <dbReference type="SAM" id="MobiDB-lite"/>
    </source>
</evidence>
<dbReference type="EMBL" id="BRXZ01001467">
    <property type="protein sequence ID" value="GMH71907.1"/>
    <property type="molecule type" value="Genomic_DNA"/>
</dbReference>
<evidence type="ECO:0000313" key="2">
    <source>
        <dbReference type="EMBL" id="GMH71907.1"/>
    </source>
</evidence>
<keyword evidence="3" id="KW-1185">Reference proteome</keyword>
<dbReference type="OrthoDB" id="195531at2759"/>
<dbReference type="Proteomes" id="UP001165082">
    <property type="component" value="Unassembled WGS sequence"/>
</dbReference>
<gene>
    <name evidence="2" type="ORF">TrRE_jg7931</name>
</gene>
<feature type="compositionally biased region" description="Basic and acidic residues" evidence="1">
    <location>
        <begin position="378"/>
        <end position="394"/>
    </location>
</feature>
<proteinExistence type="predicted"/>
<comment type="caution">
    <text evidence="2">The sequence shown here is derived from an EMBL/GenBank/DDBJ whole genome shotgun (WGS) entry which is preliminary data.</text>
</comment>
<evidence type="ECO:0000313" key="3">
    <source>
        <dbReference type="Proteomes" id="UP001165082"/>
    </source>
</evidence>